<sequence length="362" mass="42341">MSHKFTKAQKIDLLEFYLASKKSCTEALRAVKLAWNQRFLKISPGTFRHLYKVFREYGSVTYQRKRERIVRTEEAIENVRTLASKASQDGLSLSSSRIASLTGMSQPTAWRILRKDLKLKPYHIKLMHKLNEDDFDRRVEWCDTVLVRLEEEPDLLGRIIWTDEAVFTLSQTVNRHNCVYWDSSNPNKTFEGNALGSDKVMVWCGVWAGGRIGPYFYSENVKGDSYRAMLETFVFPKLAEVREDWQEYFIWQQDGAPPHFANQVKELLNETFPEWLGRRGPWDWPPRSPDLTVCDFYLWGRLKDRVFARGPRTVTDLKEFIHEEFHEIDQEEIRRACASVAVRCAACVALEGKQLKLHKDYS</sequence>
<dbReference type="AlphaFoldDB" id="A0A158P4I6"/>
<protein>
    <recommendedName>
        <fullName evidence="3">DUF4817 domain-containing protein</fullName>
    </recommendedName>
</protein>
<keyword evidence="2" id="KW-1185">Reference proteome</keyword>
<evidence type="ECO:0008006" key="3">
    <source>
        <dbReference type="Google" id="ProtNLM"/>
    </source>
</evidence>
<dbReference type="EMBL" id="CAEY01001128">
    <property type="status" value="NOT_ANNOTATED_CDS"/>
    <property type="molecule type" value="Genomic_DNA"/>
</dbReference>
<dbReference type="PANTHER" id="PTHR47326:SF1">
    <property type="entry name" value="HTH PSQ-TYPE DOMAIN-CONTAINING PROTEIN"/>
    <property type="match status" value="1"/>
</dbReference>
<reference evidence="2" key="1">
    <citation type="submission" date="2011-08" db="EMBL/GenBank/DDBJ databases">
        <authorList>
            <person name="Rombauts S."/>
        </authorList>
    </citation>
    <scope>NUCLEOTIDE SEQUENCE</scope>
    <source>
        <strain evidence="2">London</strain>
    </source>
</reference>
<name>A0A158P4I6_TETUR</name>
<evidence type="ECO:0000313" key="2">
    <source>
        <dbReference type="Proteomes" id="UP000015104"/>
    </source>
</evidence>
<dbReference type="InterPro" id="IPR036397">
    <property type="entry name" value="RNaseH_sf"/>
</dbReference>
<dbReference type="Gene3D" id="3.30.420.10">
    <property type="entry name" value="Ribonuclease H-like superfamily/Ribonuclease H"/>
    <property type="match status" value="1"/>
</dbReference>
<reference evidence="1" key="2">
    <citation type="submission" date="2016-04" db="UniProtKB">
        <authorList>
            <consortium name="EnsemblMetazoa"/>
        </authorList>
    </citation>
    <scope>IDENTIFICATION</scope>
</reference>
<accession>A0A158P4I6</accession>
<dbReference type="EnsemblMetazoa" id="tetur03g10347.1">
    <property type="protein sequence ID" value="tetur03g10347.1"/>
    <property type="gene ID" value="tetur03g10347"/>
</dbReference>
<organism evidence="1 2">
    <name type="scientific">Tetranychus urticae</name>
    <name type="common">Two-spotted spider mite</name>
    <dbReference type="NCBI Taxonomy" id="32264"/>
    <lineage>
        <taxon>Eukaryota</taxon>
        <taxon>Metazoa</taxon>
        <taxon>Ecdysozoa</taxon>
        <taxon>Arthropoda</taxon>
        <taxon>Chelicerata</taxon>
        <taxon>Arachnida</taxon>
        <taxon>Acari</taxon>
        <taxon>Acariformes</taxon>
        <taxon>Trombidiformes</taxon>
        <taxon>Prostigmata</taxon>
        <taxon>Eleutherengona</taxon>
        <taxon>Raphignathae</taxon>
        <taxon>Tetranychoidea</taxon>
        <taxon>Tetranychidae</taxon>
        <taxon>Tetranychus</taxon>
    </lineage>
</organism>
<dbReference type="Proteomes" id="UP000015104">
    <property type="component" value="Unassembled WGS sequence"/>
</dbReference>
<evidence type="ECO:0000313" key="1">
    <source>
        <dbReference type="EnsemblMetazoa" id="tetur03g10347.1"/>
    </source>
</evidence>
<proteinExistence type="predicted"/>
<dbReference type="PANTHER" id="PTHR47326">
    <property type="entry name" value="TRANSPOSABLE ELEMENT TC3 TRANSPOSASE-LIKE PROTEIN"/>
    <property type="match status" value="1"/>
</dbReference>
<dbReference type="GO" id="GO:0003676">
    <property type="term" value="F:nucleic acid binding"/>
    <property type="evidence" value="ECO:0007669"/>
    <property type="project" value="InterPro"/>
</dbReference>